<comment type="caution">
    <text evidence="2">The sequence shown here is derived from an EMBL/GenBank/DDBJ whole genome shotgun (WGS) entry which is preliminary data.</text>
</comment>
<gene>
    <name evidence="2" type="ORF">DLK05_16445</name>
</gene>
<evidence type="ECO:0000313" key="2">
    <source>
        <dbReference type="EMBL" id="RUT72831.1"/>
    </source>
</evidence>
<dbReference type="Proteomes" id="UP000282985">
    <property type="component" value="Unassembled WGS sequence"/>
</dbReference>
<reference evidence="2 3" key="1">
    <citation type="submission" date="2018-11" db="EMBL/GenBank/DDBJ databases">
        <title>Parancylomarina longa gen. nov., sp. nov., isolated from sediments of southern Okinawa.</title>
        <authorList>
            <person name="Fu T."/>
        </authorList>
    </citation>
    <scope>NUCLEOTIDE SEQUENCE [LARGE SCALE GENOMIC DNA]</scope>
    <source>
        <strain evidence="2 3">T3-2 S1-C</strain>
    </source>
</reference>
<name>A0A434AEK7_9BACT</name>
<dbReference type="RefSeq" id="WP_127345052.1">
    <property type="nucleotide sequence ID" value="NZ_RJJX01000044.1"/>
</dbReference>
<sequence length="186" mass="21734">MRPFKISESELLYKYAQGKDTAECIKEVNKLLELHRNSFLSLETTYDICQKCVAEIHAIEKFQVLSDVEIERLSSIVASECLNTIVTIINKETSTISPYPTFHTIRQSQKTLRLLWYLNKDEPTQKRCSKIEYQVDFQFDTREGNDSWIGIIRSYYKRNPIFAYNISGIILIVVVAYLLQLIFSIF</sequence>
<accession>A0A434AEK7</accession>
<keyword evidence="1" id="KW-0472">Membrane</keyword>
<feature type="transmembrane region" description="Helical" evidence="1">
    <location>
        <begin position="161"/>
        <end position="183"/>
    </location>
</feature>
<evidence type="ECO:0000256" key="1">
    <source>
        <dbReference type="SAM" id="Phobius"/>
    </source>
</evidence>
<dbReference type="AlphaFoldDB" id="A0A434AEK7"/>
<dbReference type="OrthoDB" id="9897150at2"/>
<organism evidence="2 3">
    <name type="scientific">Ancylomarina longa</name>
    <dbReference type="NCBI Taxonomy" id="2487017"/>
    <lineage>
        <taxon>Bacteria</taxon>
        <taxon>Pseudomonadati</taxon>
        <taxon>Bacteroidota</taxon>
        <taxon>Bacteroidia</taxon>
        <taxon>Marinilabiliales</taxon>
        <taxon>Marinifilaceae</taxon>
        <taxon>Ancylomarina</taxon>
    </lineage>
</organism>
<keyword evidence="3" id="KW-1185">Reference proteome</keyword>
<keyword evidence="1" id="KW-0812">Transmembrane</keyword>
<evidence type="ECO:0000313" key="3">
    <source>
        <dbReference type="Proteomes" id="UP000282985"/>
    </source>
</evidence>
<dbReference type="EMBL" id="RJJX01000044">
    <property type="protein sequence ID" value="RUT72831.1"/>
    <property type="molecule type" value="Genomic_DNA"/>
</dbReference>
<keyword evidence="1" id="KW-1133">Transmembrane helix</keyword>
<proteinExistence type="predicted"/>
<protein>
    <submittedName>
        <fullName evidence="2">Uncharacterized protein</fullName>
    </submittedName>
</protein>